<gene>
    <name evidence="8" type="ORF">FB463_002061</name>
    <name evidence="7" type="ORF">FFA01_05240</name>
</gene>
<evidence type="ECO:0000259" key="6">
    <source>
        <dbReference type="SMART" id="SM01266"/>
    </source>
</evidence>
<dbReference type="SMART" id="SM01266">
    <property type="entry name" value="Mac"/>
    <property type="match status" value="1"/>
</dbReference>
<evidence type="ECO:0000313" key="7">
    <source>
        <dbReference type="EMBL" id="GEK82215.1"/>
    </source>
</evidence>
<reference evidence="7 9" key="1">
    <citation type="submission" date="2019-07" db="EMBL/GenBank/DDBJ databases">
        <title>Whole genome shotgun sequence of Frigoribacterium faeni NBRC 103066.</title>
        <authorList>
            <person name="Hosoyama A."/>
            <person name="Uohara A."/>
            <person name="Ohji S."/>
            <person name="Ichikawa N."/>
        </authorList>
    </citation>
    <scope>NUCLEOTIDE SEQUENCE [LARGE SCALE GENOMIC DNA]</scope>
    <source>
        <strain evidence="7 9">NBRC 103066</strain>
    </source>
</reference>
<dbReference type="PANTHER" id="PTHR23416:SF23">
    <property type="entry name" value="ACETYLTRANSFERASE C18B11.09C-RELATED"/>
    <property type="match status" value="1"/>
</dbReference>
<keyword evidence="9" id="KW-1185">Reference proteome</keyword>
<dbReference type="Proteomes" id="UP000321154">
    <property type="component" value="Unassembled WGS sequence"/>
</dbReference>
<dbReference type="CDD" id="cd03357">
    <property type="entry name" value="LbH_MAT_GAT"/>
    <property type="match status" value="1"/>
</dbReference>
<keyword evidence="3" id="KW-0677">Repeat</keyword>
<accession>A0A7W3JJ44</accession>
<evidence type="ECO:0000256" key="3">
    <source>
        <dbReference type="ARBA" id="ARBA00022737"/>
    </source>
</evidence>
<dbReference type="InterPro" id="IPR024688">
    <property type="entry name" value="Mac_dom"/>
</dbReference>
<feature type="region of interest" description="Disordered" evidence="5">
    <location>
        <begin position="195"/>
        <end position="217"/>
    </location>
</feature>
<comment type="caution">
    <text evidence="8">The sequence shown here is derived from an EMBL/GenBank/DDBJ whole genome shotgun (WGS) entry which is preliminary data.</text>
</comment>
<keyword evidence="2 8" id="KW-0808">Transferase</keyword>
<evidence type="ECO:0000256" key="2">
    <source>
        <dbReference type="ARBA" id="ARBA00022679"/>
    </source>
</evidence>
<name>A0A7W3JJ44_9MICO</name>
<dbReference type="PANTHER" id="PTHR23416">
    <property type="entry name" value="SIALIC ACID SYNTHASE-RELATED"/>
    <property type="match status" value="1"/>
</dbReference>
<dbReference type="GO" id="GO:0008925">
    <property type="term" value="F:maltose O-acetyltransferase activity"/>
    <property type="evidence" value="ECO:0007669"/>
    <property type="project" value="UniProtKB-EC"/>
</dbReference>
<evidence type="ECO:0000256" key="5">
    <source>
        <dbReference type="SAM" id="MobiDB-lite"/>
    </source>
</evidence>
<dbReference type="SUPFAM" id="SSF51161">
    <property type="entry name" value="Trimeric LpxA-like enzymes"/>
    <property type="match status" value="1"/>
</dbReference>
<dbReference type="InterPro" id="IPR001451">
    <property type="entry name" value="Hexapep"/>
</dbReference>
<dbReference type="FunFam" id="2.160.10.10:FF:000025">
    <property type="entry name" value="Hexapeptide-repeat containing-acetyltransferase"/>
    <property type="match status" value="1"/>
</dbReference>
<keyword evidence="4 8" id="KW-0012">Acyltransferase</keyword>
<dbReference type="PROSITE" id="PS00101">
    <property type="entry name" value="HEXAPEP_TRANSFERASES"/>
    <property type="match status" value="1"/>
</dbReference>
<evidence type="ECO:0000313" key="10">
    <source>
        <dbReference type="Proteomes" id="UP000522688"/>
    </source>
</evidence>
<evidence type="ECO:0000313" key="8">
    <source>
        <dbReference type="EMBL" id="MBA8813812.1"/>
    </source>
</evidence>
<dbReference type="InterPro" id="IPR018357">
    <property type="entry name" value="Hexapep_transf_CS"/>
</dbReference>
<evidence type="ECO:0000256" key="4">
    <source>
        <dbReference type="ARBA" id="ARBA00023315"/>
    </source>
</evidence>
<dbReference type="GO" id="GO:0005829">
    <property type="term" value="C:cytosol"/>
    <property type="evidence" value="ECO:0007669"/>
    <property type="project" value="TreeGrafter"/>
</dbReference>
<dbReference type="EC" id="2.3.1.79" evidence="8"/>
<reference evidence="8 10" key="2">
    <citation type="submission" date="2020-07" db="EMBL/GenBank/DDBJ databases">
        <title>Sequencing the genomes of 1000 actinobacteria strains.</title>
        <authorList>
            <person name="Klenk H.-P."/>
        </authorList>
    </citation>
    <scope>NUCLEOTIDE SEQUENCE [LARGE SCALE GENOMIC DNA]</scope>
    <source>
        <strain evidence="8 10">DSM 10309</strain>
    </source>
</reference>
<dbReference type="Proteomes" id="UP000522688">
    <property type="component" value="Unassembled WGS sequence"/>
</dbReference>
<evidence type="ECO:0000256" key="1">
    <source>
        <dbReference type="ARBA" id="ARBA00007274"/>
    </source>
</evidence>
<dbReference type="EMBL" id="BJUV01000003">
    <property type="protein sequence ID" value="GEK82215.1"/>
    <property type="molecule type" value="Genomic_DNA"/>
</dbReference>
<dbReference type="RefSeq" id="WP_208720834.1">
    <property type="nucleotide sequence ID" value="NZ_BAAAHR010000003.1"/>
</dbReference>
<comment type="similarity">
    <text evidence="1">Belongs to the transferase hexapeptide repeat family.</text>
</comment>
<feature type="domain" description="Maltose/galactoside acetyltransferase" evidence="6">
    <location>
        <begin position="8"/>
        <end position="62"/>
    </location>
</feature>
<evidence type="ECO:0000313" key="9">
    <source>
        <dbReference type="Proteomes" id="UP000321154"/>
    </source>
</evidence>
<proteinExistence type="inferred from homology"/>
<dbReference type="Pfam" id="PF00132">
    <property type="entry name" value="Hexapep"/>
    <property type="match status" value="1"/>
</dbReference>
<dbReference type="InterPro" id="IPR011004">
    <property type="entry name" value="Trimer_LpxA-like_sf"/>
</dbReference>
<dbReference type="EMBL" id="JACGWW010000002">
    <property type="protein sequence ID" value="MBA8813812.1"/>
    <property type="molecule type" value="Genomic_DNA"/>
</dbReference>
<dbReference type="Pfam" id="PF12464">
    <property type="entry name" value="Mac"/>
    <property type="match status" value="1"/>
</dbReference>
<dbReference type="AlphaFoldDB" id="A0A7W3JJ44"/>
<sequence>MTDTRSNYERMLAGDPYVSDDPEIAAAQQRAITLAARFLAEFGDDVDAAQRTGRELFGDLHETAHVRPPVFVDYGSRISIGAGTFVNYNLTALDVAPITIGAHCQIGPNVQLLTPTHPVDPELRRAGIESAEPITIGDNVWLGGGAIVLAGVTIGQNSVIGAGAVVTRDVPADVVAVGNPARVVRSIAADARAGAAPGLDGVGPGGPARDALSGESA</sequence>
<protein>
    <submittedName>
        <fullName evidence="8">Maltose O-acetyltransferase</fullName>
        <ecNumber evidence="8">2.3.1.79</ecNumber>
    </submittedName>
</protein>
<dbReference type="InterPro" id="IPR051159">
    <property type="entry name" value="Hexapeptide_acetyltransf"/>
</dbReference>
<dbReference type="Gene3D" id="2.160.10.10">
    <property type="entry name" value="Hexapeptide repeat proteins"/>
    <property type="match status" value="1"/>
</dbReference>
<organism evidence="8 10">
    <name type="scientific">Frigoribacterium faeni</name>
    <dbReference type="NCBI Taxonomy" id="145483"/>
    <lineage>
        <taxon>Bacteria</taxon>
        <taxon>Bacillati</taxon>
        <taxon>Actinomycetota</taxon>
        <taxon>Actinomycetes</taxon>
        <taxon>Micrococcales</taxon>
        <taxon>Microbacteriaceae</taxon>
        <taxon>Frigoribacterium</taxon>
    </lineage>
</organism>